<dbReference type="SUPFAM" id="SSF63380">
    <property type="entry name" value="Riboflavin synthase domain-like"/>
    <property type="match status" value="1"/>
</dbReference>
<organism evidence="2 3">
    <name type="scientific">Ramularia collo-cygni</name>
    <dbReference type="NCBI Taxonomy" id="112498"/>
    <lineage>
        <taxon>Eukaryota</taxon>
        <taxon>Fungi</taxon>
        <taxon>Dikarya</taxon>
        <taxon>Ascomycota</taxon>
        <taxon>Pezizomycotina</taxon>
        <taxon>Dothideomycetes</taxon>
        <taxon>Dothideomycetidae</taxon>
        <taxon>Mycosphaerellales</taxon>
        <taxon>Mycosphaerellaceae</taxon>
        <taxon>Ramularia</taxon>
    </lineage>
</organism>
<evidence type="ECO:0000313" key="2">
    <source>
        <dbReference type="EMBL" id="CZT16794.1"/>
    </source>
</evidence>
<proteinExistence type="predicted"/>
<dbReference type="STRING" id="112498.A0A2D3V2T0"/>
<sequence>MAFFQEMPWHEGEEKMSRAMEIPTMDNPTVPALSPQLSNHLQIAPLISIGTVDKQGRPWTTLWGGERGMARPLGGGIIGIRTPITGKFDPVVEELVGQDPSNQAVKEEGSRSMVSGLTIDLVSRKRVKMYGRMMAGVLGMRDDEVTGQSVSIAEIQLVLKIEQSLGNCPKYLNSKVIEPAVSSPELISDSPRLPPPALELLAKADLFFVSSAQHDTDMDTNHRGGPPGFLRVDSNEEGGAVVYWPEYSGNRLYQTLGNLMINPLAGICVPDFDTGDMLYLTGKTEILVGQDAAAVLPRSNLCVKLTTTAARFVTHALPFRGKPGESSPYNPTVRYLASEKLSKQPRDEKLQQATLVSQTVLTPTISRFRFSLENTAIYTPGQYVTLDFSRHLDNGYEHMNDYDPQSLNDDFVRTFTVSSLPGDPPNPVRDLKDDEFEITVRKVGVATNLLFQHRINDRVPFEIGVKGFGGEFEVQQRDEKESICFLAAGVGITPILPSLYSMDFQRLKLLWTIREQDVGLVLDVLDRHPGLGEVTEVFLTGIEKGRTEMAKNVEERGARVSLRRLQREDVEGRKASRFYLCTALPLRRQLSEWLTGQEVVFEDFNF</sequence>
<evidence type="ECO:0000313" key="3">
    <source>
        <dbReference type="Proteomes" id="UP000225277"/>
    </source>
</evidence>
<dbReference type="PANTHER" id="PTHR42815">
    <property type="entry name" value="FAD-BINDING, PUTATIVE (AFU_ORTHOLOGUE AFUA_6G07600)-RELATED"/>
    <property type="match status" value="1"/>
</dbReference>
<dbReference type="OrthoDB" id="436496at2759"/>
<protein>
    <submittedName>
        <fullName evidence="2">Related to oxidoreductase, FAD-binding</fullName>
    </submittedName>
</protein>
<dbReference type="InterPro" id="IPR017938">
    <property type="entry name" value="Riboflavin_synthase-like_b-brl"/>
</dbReference>
<dbReference type="Gene3D" id="2.40.30.10">
    <property type="entry name" value="Translation factors"/>
    <property type="match status" value="1"/>
</dbReference>
<dbReference type="Gene3D" id="3.40.50.80">
    <property type="entry name" value="Nucleotide-binding domain of ferredoxin-NADP reductase (FNR) module"/>
    <property type="match status" value="1"/>
</dbReference>
<dbReference type="AlphaFoldDB" id="A0A2D3V2T0"/>
<dbReference type="InterPro" id="IPR017927">
    <property type="entry name" value="FAD-bd_FR_type"/>
</dbReference>
<dbReference type="InterPro" id="IPR012349">
    <property type="entry name" value="Split_barrel_FMN-bd"/>
</dbReference>
<dbReference type="EMBL" id="FJUY01000003">
    <property type="protein sequence ID" value="CZT16794.1"/>
    <property type="molecule type" value="Genomic_DNA"/>
</dbReference>
<keyword evidence="3" id="KW-1185">Reference proteome</keyword>
<dbReference type="GeneID" id="35597842"/>
<reference evidence="2 3" key="1">
    <citation type="submission" date="2016-03" db="EMBL/GenBank/DDBJ databases">
        <authorList>
            <person name="Ploux O."/>
        </authorList>
    </citation>
    <scope>NUCLEOTIDE SEQUENCE [LARGE SCALE GENOMIC DNA]</scope>
    <source>
        <strain evidence="2 3">URUG2</strain>
    </source>
</reference>
<dbReference type="Gene3D" id="2.30.110.10">
    <property type="entry name" value="Electron Transport, Fmn-binding Protein, Chain A"/>
    <property type="match status" value="1"/>
</dbReference>
<dbReference type="GO" id="GO:0016491">
    <property type="term" value="F:oxidoreductase activity"/>
    <property type="evidence" value="ECO:0007669"/>
    <property type="project" value="InterPro"/>
</dbReference>
<dbReference type="InterPro" id="IPR039261">
    <property type="entry name" value="FNR_nucleotide-bd"/>
</dbReference>
<gene>
    <name evidence="2" type="ORF">RCC_02628</name>
</gene>
<dbReference type="PROSITE" id="PS51384">
    <property type="entry name" value="FAD_FR"/>
    <property type="match status" value="1"/>
</dbReference>
<accession>A0A2D3V2T0</accession>
<dbReference type="Proteomes" id="UP000225277">
    <property type="component" value="Unassembled WGS sequence"/>
</dbReference>
<feature type="domain" description="FAD-binding FR-type" evidence="1">
    <location>
        <begin position="348"/>
        <end position="475"/>
    </location>
</feature>
<dbReference type="PANTHER" id="PTHR42815:SF2">
    <property type="entry name" value="FAD-BINDING, PUTATIVE (AFU_ORTHOLOGUE AFUA_6G07600)-RELATED"/>
    <property type="match status" value="1"/>
</dbReference>
<dbReference type="RefSeq" id="XP_023623687.1">
    <property type="nucleotide sequence ID" value="XM_023767919.1"/>
</dbReference>
<evidence type="ECO:0000259" key="1">
    <source>
        <dbReference type="PROSITE" id="PS51384"/>
    </source>
</evidence>
<name>A0A2D3V2T0_9PEZI</name>
<dbReference type="SUPFAM" id="SSF52343">
    <property type="entry name" value="Ferredoxin reductase-like, C-terminal NADP-linked domain"/>
    <property type="match status" value="1"/>
</dbReference>